<dbReference type="AlphaFoldDB" id="A0AAN6WL83"/>
<dbReference type="InterPro" id="IPR013087">
    <property type="entry name" value="Znf_C2H2_type"/>
</dbReference>
<dbReference type="GO" id="GO:0008270">
    <property type="term" value="F:zinc ion binding"/>
    <property type="evidence" value="ECO:0007669"/>
    <property type="project" value="UniProtKB-KW"/>
</dbReference>
<evidence type="ECO:0000256" key="2">
    <source>
        <dbReference type="SAM" id="MobiDB-lite"/>
    </source>
</evidence>
<dbReference type="Pfam" id="PF00096">
    <property type="entry name" value="zf-C2H2"/>
    <property type="match status" value="1"/>
</dbReference>
<name>A0AAN6WL83_9PEZI</name>
<dbReference type="PROSITE" id="PS00028">
    <property type="entry name" value="ZINC_FINGER_C2H2_1"/>
    <property type="match status" value="2"/>
</dbReference>
<dbReference type="SUPFAM" id="SSF57667">
    <property type="entry name" value="beta-beta-alpha zinc fingers"/>
    <property type="match status" value="1"/>
</dbReference>
<dbReference type="Proteomes" id="UP001302126">
    <property type="component" value="Unassembled WGS sequence"/>
</dbReference>
<dbReference type="PANTHER" id="PTHR38166">
    <property type="entry name" value="C2H2-TYPE DOMAIN-CONTAINING PROTEIN-RELATED"/>
    <property type="match status" value="1"/>
</dbReference>
<dbReference type="EMBL" id="MU864500">
    <property type="protein sequence ID" value="KAK4184188.1"/>
    <property type="molecule type" value="Genomic_DNA"/>
</dbReference>
<comment type="caution">
    <text evidence="4">The sequence shown here is derived from an EMBL/GenBank/DDBJ whole genome shotgun (WGS) entry which is preliminary data.</text>
</comment>
<dbReference type="PROSITE" id="PS50157">
    <property type="entry name" value="ZINC_FINGER_C2H2_2"/>
    <property type="match status" value="1"/>
</dbReference>
<organism evidence="4 5">
    <name type="scientific">Podospora australis</name>
    <dbReference type="NCBI Taxonomy" id="1536484"/>
    <lineage>
        <taxon>Eukaryota</taxon>
        <taxon>Fungi</taxon>
        <taxon>Dikarya</taxon>
        <taxon>Ascomycota</taxon>
        <taxon>Pezizomycotina</taxon>
        <taxon>Sordariomycetes</taxon>
        <taxon>Sordariomycetidae</taxon>
        <taxon>Sordariales</taxon>
        <taxon>Podosporaceae</taxon>
        <taxon>Podospora</taxon>
    </lineage>
</organism>
<keyword evidence="1" id="KW-0863">Zinc-finger</keyword>
<keyword evidence="1" id="KW-0479">Metal-binding</keyword>
<feature type="compositionally biased region" description="Acidic residues" evidence="2">
    <location>
        <begin position="668"/>
        <end position="677"/>
    </location>
</feature>
<feature type="compositionally biased region" description="Basic and acidic residues" evidence="2">
    <location>
        <begin position="556"/>
        <end position="566"/>
    </location>
</feature>
<feature type="region of interest" description="Disordered" evidence="2">
    <location>
        <begin position="1"/>
        <end position="39"/>
    </location>
</feature>
<dbReference type="InterPro" id="IPR036236">
    <property type="entry name" value="Znf_C2H2_sf"/>
</dbReference>
<feature type="compositionally biased region" description="Polar residues" evidence="2">
    <location>
        <begin position="17"/>
        <end position="28"/>
    </location>
</feature>
<feature type="compositionally biased region" description="Polar residues" evidence="2">
    <location>
        <begin position="418"/>
        <end position="434"/>
    </location>
</feature>
<keyword evidence="1" id="KW-0862">Zinc</keyword>
<dbReference type="Gene3D" id="3.30.160.60">
    <property type="entry name" value="Classic Zinc Finger"/>
    <property type="match status" value="1"/>
</dbReference>
<accession>A0AAN6WL83</accession>
<reference evidence="4" key="2">
    <citation type="submission" date="2023-05" db="EMBL/GenBank/DDBJ databases">
        <authorList>
            <consortium name="Lawrence Berkeley National Laboratory"/>
            <person name="Steindorff A."/>
            <person name="Hensen N."/>
            <person name="Bonometti L."/>
            <person name="Westerberg I."/>
            <person name="Brannstrom I.O."/>
            <person name="Guillou S."/>
            <person name="Cros-Aarteil S."/>
            <person name="Calhoun S."/>
            <person name="Haridas S."/>
            <person name="Kuo A."/>
            <person name="Mondo S."/>
            <person name="Pangilinan J."/>
            <person name="Riley R."/>
            <person name="Labutti K."/>
            <person name="Andreopoulos B."/>
            <person name="Lipzen A."/>
            <person name="Chen C."/>
            <person name="Yanf M."/>
            <person name="Daum C."/>
            <person name="Ng V."/>
            <person name="Clum A."/>
            <person name="Ohm R."/>
            <person name="Martin F."/>
            <person name="Silar P."/>
            <person name="Natvig D."/>
            <person name="Lalanne C."/>
            <person name="Gautier V."/>
            <person name="Ament-Velasquez S.L."/>
            <person name="Kruys A."/>
            <person name="Hutchinson M.I."/>
            <person name="Powell A.J."/>
            <person name="Barry K."/>
            <person name="Miller A.N."/>
            <person name="Grigoriev I.V."/>
            <person name="Debuchy R."/>
            <person name="Gladieux P."/>
            <person name="Thoren M.H."/>
            <person name="Johannesson H."/>
        </authorList>
    </citation>
    <scope>NUCLEOTIDE SEQUENCE</scope>
    <source>
        <strain evidence="4">PSN309</strain>
    </source>
</reference>
<evidence type="ECO:0000259" key="3">
    <source>
        <dbReference type="PROSITE" id="PS50157"/>
    </source>
</evidence>
<feature type="domain" description="C2H2-type" evidence="3">
    <location>
        <begin position="166"/>
        <end position="193"/>
    </location>
</feature>
<dbReference type="PANTHER" id="PTHR38166:SF1">
    <property type="entry name" value="C2H2-TYPE DOMAIN-CONTAINING PROTEIN"/>
    <property type="match status" value="1"/>
</dbReference>
<feature type="compositionally biased region" description="Polar residues" evidence="2">
    <location>
        <begin position="387"/>
        <end position="405"/>
    </location>
</feature>
<feature type="region of interest" description="Disordered" evidence="2">
    <location>
        <begin position="498"/>
        <end position="576"/>
    </location>
</feature>
<evidence type="ECO:0000313" key="5">
    <source>
        <dbReference type="Proteomes" id="UP001302126"/>
    </source>
</evidence>
<sequence>MSSGTMESREAELRTQDAVSETQDSGPSASVPKRSDAVRVPPIYRPLLPTLMPGIGKGAIVATPEQETPAEDSLPRDSWISLESRSSVVPSVFSRLSTLTSSTRQSYRQSSIESPISAMSPLSPEQRKDSFGYDRRYCCTFCEASFANKDEWMLHEWESHDRPEVLSCDECQTVFTRAVLLEDHRKSEHGVEPGTYLPRQVKRVPIRSSWGCGFCAVPTVFSSRSEYLDHIGKHYDDGRERSEWEHSLVIMALLSQPKVKAAWDVLVKEEELACGAKLRFTWDSTSIEPLPDIEDGLSLQDILEFFATGSRSPREVAERAMAMAHPEARADVGVSGLHTKDFRRQSEELQPLSSLASFSKKSPALQDSTQEEEEDDEITPPAETPSVLVSQPSFSVQPQTVSPNPSSSQQFSAERSSHQTSFALHASSKGTGAGLSSSKILVKLGDNATRSSSVPPGLLRGGQQFDSSSSFQHQMKQAGLRRTDSDRNLALFNQIRGRDGNHIGRPQSQLSIRSRHVPAIPGEELSGGNRGKLLMAPEAGLHSAVRPHTSSSTLSSRDRDGSRSLDDSSSEVISDDSLSDTDSWLEFDGKPVATRAWKVAFQGKVQGGMELLWARYNSEFDAMIRQCAGERSSGSPQFRDSSGRIRKGTTTSRHGLSKNLRPNGRYPEEDDEDDDEGEGNRPASSLSKRSSVSAKQFACPFRKHDPQKYSLQTHEVCAIRSWPTISRLKEHLYRRHYKIHCPRCKTTFNDARELADHEMYLQGCEVTNAPTPGDIDAWKERQLKSRRHNARRKTDEEKWREIYELLFPNEEIPSPYPEVAEDLVSVPSETHSSLSFQHFLLTQMPRLFTQTAEEQAGSYIQVHGSLPMESIPEIIDSSLRKAFQAWEARGNELGVRDASIASMSFLPTTSPSVPFIFAPSTTAPATTAYQTPPMSASIEQHFLLGNMAHSHMPPFTPDITQGHDMDSGFIDEPSFSGFSMAPENYSGFVPHYDREQWDNGLGLMNNTTNNMTYDDTLDLNNQFRFHRG</sequence>
<feature type="region of interest" description="Disordered" evidence="2">
    <location>
        <begin position="353"/>
        <end position="434"/>
    </location>
</feature>
<feature type="compositionally biased region" description="Acidic residues" evidence="2">
    <location>
        <begin position="369"/>
        <end position="378"/>
    </location>
</feature>
<protein>
    <recommendedName>
        <fullName evidence="3">C2H2-type domain-containing protein</fullName>
    </recommendedName>
</protein>
<gene>
    <name evidence="4" type="ORF">QBC35DRAFT_477487</name>
</gene>
<proteinExistence type="predicted"/>
<reference evidence="4" key="1">
    <citation type="journal article" date="2023" name="Mol. Phylogenet. Evol.">
        <title>Genome-scale phylogeny and comparative genomics of the fungal order Sordariales.</title>
        <authorList>
            <person name="Hensen N."/>
            <person name="Bonometti L."/>
            <person name="Westerberg I."/>
            <person name="Brannstrom I.O."/>
            <person name="Guillou S."/>
            <person name="Cros-Aarteil S."/>
            <person name="Calhoun S."/>
            <person name="Haridas S."/>
            <person name="Kuo A."/>
            <person name="Mondo S."/>
            <person name="Pangilinan J."/>
            <person name="Riley R."/>
            <person name="LaButti K."/>
            <person name="Andreopoulos B."/>
            <person name="Lipzen A."/>
            <person name="Chen C."/>
            <person name="Yan M."/>
            <person name="Daum C."/>
            <person name="Ng V."/>
            <person name="Clum A."/>
            <person name="Steindorff A."/>
            <person name="Ohm R.A."/>
            <person name="Martin F."/>
            <person name="Silar P."/>
            <person name="Natvig D.O."/>
            <person name="Lalanne C."/>
            <person name="Gautier V."/>
            <person name="Ament-Velasquez S.L."/>
            <person name="Kruys A."/>
            <person name="Hutchinson M.I."/>
            <person name="Powell A.J."/>
            <person name="Barry K."/>
            <person name="Miller A.N."/>
            <person name="Grigoriev I.V."/>
            <person name="Debuchy R."/>
            <person name="Gladieux P."/>
            <person name="Hiltunen Thoren M."/>
            <person name="Johannesson H."/>
        </authorList>
    </citation>
    <scope>NUCLEOTIDE SEQUENCE</scope>
    <source>
        <strain evidence="4">PSN309</strain>
    </source>
</reference>
<feature type="region of interest" description="Disordered" evidence="2">
    <location>
        <begin position="628"/>
        <end position="691"/>
    </location>
</feature>
<evidence type="ECO:0000313" key="4">
    <source>
        <dbReference type="EMBL" id="KAK4184188.1"/>
    </source>
</evidence>
<evidence type="ECO:0000256" key="1">
    <source>
        <dbReference type="PROSITE-ProRule" id="PRU00042"/>
    </source>
</evidence>
<keyword evidence="5" id="KW-1185">Reference proteome</keyword>
<dbReference type="SMART" id="SM00355">
    <property type="entry name" value="ZnF_C2H2"/>
    <property type="match status" value="4"/>
</dbReference>
<feature type="region of interest" description="Disordered" evidence="2">
    <location>
        <begin position="104"/>
        <end position="124"/>
    </location>
</feature>